<dbReference type="PANTHER" id="PTHR36789:SF1">
    <property type="entry name" value="TRANSMEMBRANE PROTEIN"/>
    <property type="match status" value="1"/>
</dbReference>
<dbReference type="PANTHER" id="PTHR36789">
    <property type="entry name" value="TRANSMEMBRANE PROTEIN"/>
    <property type="match status" value="1"/>
</dbReference>
<dbReference type="OMA" id="PLMQSIT"/>
<dbReference type="RefSeq" id="XP_010278218.1">
    <property type="nucleotide sequence ID" value="XM_010279916.2"/>
</dbReference>
<evidence type="ECO:0000256" key="1">
    <source>
        <dbReference type="SAM" id="MobiDB-lite"/>
    </source>
</evidence>
<sequence>MLAVSVTSLPPHPSVTRPVSIALDYHSSRSIPPFFTKIPTQSPRKLTRFIVFAEDDRGLNKEPNEKGKNENGFSVEEDLKRDAQPIINLRWKDLLDPDPQNILAIGLTGVLTWASAQVLWQLLLISLSILVAALKYSFIAALLIFILITLL</sequence>
<dbReference type="Proteomes" id="UP000189703">
    <property type="component" value="Unplaced"/>
</dbReference>
<feature type="region of interest" description="Disordered" evidence="1">
    <location>
        <begin position="57"/>
        <end position="77"/>
    </location>
</feature>
<keyword evidence="2" id="KW-0812">Transmembrane</keyword>
<evidence type="ECO:0000313" key="4">
    <source>
        <dbReference type="RefSeq" id="XP_010278218.1"/>
    </source>
</evidence>
<protein>
    <submittedName>
        <fullName evidence="4">Uncharacterized protein LOC104612488</fullName>
    </submittedName>
</protein>
<dbReference type="eggNOG" id="ENOG502S432">
    <property type="taxonomic scope" value="Eukaryota"/>
</dbReference>
<feature type="transmembrane region" description="Helical" evidence="2">
    <location>
        <begin position="129"/>
        <end position="150"/>
    </location>
</feature>
<gene>
    <name evidence="4" type="primary">LOC104612488</name>
</gene>
<evidence type="ECO:0000313" key="3">
    <source>
        <dbReference type="Proteomes" id="UP000189703"/>
    </source>
</evidence>
<reference evidence="4" key="1">
    <citation type="submission" date="2025-08" db="UniProtKB">
        <authorList>
            <consortium name="RefSeq"/>
        </authorList>
    </citation>
    <scope>IDENTIFICATION</scope>
</reference>
<keyword evidence="2" id="KW-1133">Transmembrane helix</keyword>
<name>A0A1U8BAG4_NELNU</name>
<feature type="compositionally biased region" description="Basic and acidic residues" evidence="1">
    <location>
        <begin position="57"/>
        <end position="69"/>
    </location>
</feature>
<dbReference type="KEGG" id="nnu:104612488"/>
<dbReference type="GeneID" id="104612488"/>
<proteinExistence type="predicted"/>
<dbReference type="OrthoDB" id="1922241at2759"/>
<keyword evidence="3" id="KW-1185">Reference proteome</keyword>
<evidence type="ECO:0000256" key="2">
    <source>
        <dbReference type="SAM" id="Phobius"/>
    </source>
</evidence>
<accession>A0A1U8BAG4</accession>
<keyword evidence="2" id="KW-0472">Membrane</keyword>
<feature type="transmembrane region" description="Helical" evidence="2">
    <location>
        <begin position="102"/>
        <end position="123"/>
    </location>
</feature>
<dbReference type="AlphaFoldDB" id="A0A1U8BAG4"/>
<organism evidence="3 4">
    <name type="scientific">Nelumbo nucifera</name>
    <name type="common">Sacred lotus</name>
    <dbReference type="NCBI Taxonomy" id="4432"/>
    <lineage>
        <taxon>Eukaryota</taxon>
        <taxon>Viridiplantae</taxon>
        <taxon>Streptophyta</taxon>
        <taxon>Embryophyta</taxon>
        <taxon>Tracheophyta</taxon>
        <taxon>Spermatophyta</taxon>
        <taxon>Magnoliopsida</taxon>
        <taxon>Proteales</taxon>
        <taxon>Nelumbonaceae</taxon>
        <taxon>Nelumbo</taxon>
    </lineage>
</organism>